<keyword evidence="7" id="KW-1185">Reference proteome</keyword>
<dbReference type="CDD" id="cd02869">
    <property type="entry name" value="PseudoU_synth_RluA_like"/>
    <property type="match status" value="1"/>
</dbReference>
<dbReference type="GO" id="GO:0006396">
    <property type="term" value="P:RNA processing"/>
    <property type="evidence" value="ECO:0007669"/>
    <property type="project" value="UniProtKB-ARBA"/>
</dbReference>
<reference evidence="6 7" key="1">
    <citation type="journal article" date="2020" name="Cell Host Microbe">
        <title>Functional and Genomic Variation between Human-Derived Isolates of Lachnospiraceae Reveals Inter- and Intra-Species Diversity.</title>
        <authorList>
            <person name="Sorbara M.T."/>
            <person name="Littmann E.R."/>
            <person name="Fontana E."/>
            <person name="Moody T.U."/>
            <person name="Kohout C.E."/>
            <person name="Gjonbalaj M."/>
            <person name="Eaton V."/>
            <person name="Seok R."/>
            <person name="Leiner I.M."/>
            <person name="Pamer E.G."/>
        </authorList>
    </citation>
    <scope>NUCLEOTIDE SEQUENCE [LARGE SCALE GENOMIC DNA]</scope>
    <source>
        <strain evidence="6 7">MSK.1.17</strain>
    </source>
</reference>
<dbReference type="RefSeq" id="WP_165641248.1">
    <property type="nucleotide sequence ID" value="NZ_BAABZL010000001.1"/>
</dbReference>
<reference evidence="6" key="2">
    <citation type="submission" date="2020-02" db="EMBL/GenBank/DDBJ databases">
        <authorList>
            <person name="Littmann E."/>
            <person name="Sorbara M."/>
        </authorList>
    </citation>
    <scope>NUCLEOTIDE SEQUENCE</scope>
    <source>
        <strain evidence="6">MSK.1.17</strain>
    </source>
</reference>
<dbReference type="GO" id="GO:0003723">
    <property type="term" value="F:RNA binding"/>
    <property type="evidence" value="ECO:0007669"/>
    <property type="project" value="InterPro"/>
</dbReference>
<evidence type="ECO:0000313" key="5">
    <source>
        <dbReference type="EMBL" id="MCG4747440.1"/>
    </source>
</evidence>
<dbReference type="GO" id="GO:0009982">
    <property type="term" value="F:pseudouridine synthase activity"/>
    <property type="evidence" value="ECO:0007669"/>
    <property type="project" value="InterPro"/>
</dbReference>
<evidence type="ECO:0000313" key="7">
    <source>
        <dbReference type="Proteomes" id="UP000669239"/>
    </source>
</evidence>
<dbReference type="EMBL" id="JAKNGE010000024">
    <property type="protein sequence ID" value="MCG4747440.1"/>
    <property type="molecule type" value="Genomic_DNA"/>
</dbReference>
<dbReference type="GO" id="GO:0140098">
    <property type="term" value="F:catalytic activity, acting on RNA"/>
    <property type="evidence" value="ECO:0007669"/>
    <property type="project" value="UniProtKB-ARBA"/>
</dbReference>
<dbReference type="SUPFAM" id="SSF55120">
    <property type="entry name" value="Pseudouridine synthase"/>
    <property type="match status" value="1"/>
</dbReference>
<evidence type="ECO:0000256" key="3">
    <source>
        <dbReference type="ARBA" id="ARBA00033164"/>
    </source>
</evidence>
<dbReference type="Proteomes" id="UP000669239">
    <property type="component" value="Unassembled WGS sequence"/>
</dbReference>
<evidence type="ECO:0000256" key="2">
    <source>
        <dbReference type="ARBA" id="ARBA00031870"/>
    </source>
</evidence>
<dbReference type="InterPro" id="IPR050188">
    <property type="entry name" value="RluA_PseudoU_synthase"/>
</dbReference>
<sequence>MVPILYEDKDIIVVHKPAGLESQSSRGFAPDMVSEISCYLHNPQDIHKPAAGISRVQPPYVGVIHRLDKPVQGVMVYAKNQKSAAALSAALQAGKMEKSYMAVICGQLVDKQGSYVDYLRQDRKNNTSEIVDKSVKDAKKAVLKYREMEVIHSPEDKEQMVSLIDIELLTGRHHQIRVQFAGHGTPLYGDGRYGGDISTIVDIKKKPAARGPLALCAYHLAFPHPVTGKRLVFEIRPSGGAFNWFSVNGCPRAGSRQGN</sequence>
<dbReference type="Pfam" id="PF00849">
    <property type="entry name" value="PseudoU_synth_2"/>
    <property type="match status" value="1"/>
</dbReference>
<proteinExistence type="predicted"/>
<evidence type="ECO:0000313" key="8">
    <source>
        <dbReference type="Proteomes" id="UP001299608"/>
    </source>
</evidence>
<dbReference type="PANTHER" id="PTHR21600">
    <property type="entry name" value="MITOCHONDRIAL RNA PSEUDOURIDINE SYNTHASE"/>
    <property type="match status" value="1"/>
</dbReference>
<reference evidence="5" key="3">
    <citation type="submission" date="2022-01" db="EMBL/GenBank/DDBJ databases">
        <title>Collection of gut derived symbiotic bacterial strains cultured from healthy donors.</title>
        <authorList>
            <person name="Lin H."/>
            <person name="Kohout C."/>
            <person name="Waligurski E."/>
            <person name="Pamer E.G."/>
        </authorList>
    </citation>
    <scope>NUCLEOTIDE SEQUENCE</scope>
    <source>
        <strain evidence="5">DFI.6.55</strain>
    </source>
</reference>
<evidence type="ECO:0000259" key="4">
    <source>
        <dbReference type="Pfam" id="PF00849"/>
    </source>
</evidence>
<gene>
    <name evidence="6" type="ORF">G5B36_03985</name>
    <name evidence="5" type="ORF">L0N08_18600</name>
</gene>
<organism evidence="5 8">
    <name type="scientific">Enterocloster aldenensis</name>
    <dbReference type="NCBI Taxonomy" id="358742"/>
    <lineage>
        <taxon>Bacteria</taxon>
        <taxon>Bacillati</taxon>
        <taxon>Bacillota</taxon>
        <taxon>Clostridia</taxon>
        <taxon>Lachnospirales</taxon>
        <taxon>Lachnospiraceae</taxon>
        <taxon>Enterocloster</taxon>
    </lineage>
</organism>
<protein>
    <recommendedName>
        <fullName evidence="2">RNA pseudouridylate synthase</fullName>
    </recommendedName>
    <alternativeName>
        <fullName evidence="3">RNA-uridine isomerase</fullName>
    </alternativeName>
</protein>
<evidence type="ECO:0000313" key="6">
    <source>
        <dbReference type="EMBL" id="NSJ47855.1"/>
    </source>
</evidence>
<dbReference type="GO" id="GO:0001522">
    <property type="term" value="P:pseudouridine synthesis"/>
    <property type="evidence" value="ECO:0007669"/>
    <property type="project" value="InterPro"/>
</dbReference>
<feature type="domain" description="Pseudouridine synthase RsuA/RluA-like" evidence="4">
    <location>
        <begin position="10"/>
        <end position="181"/>
    </location>
</feature>
<accession>A0AAW5BTB6</accession>
<dbReference type="GeneID" id="97208873"/>
<name>A0AAW5BTB6_9FIRM</name>
<dbReference type="Proteomes" id="UP001299608">
    <property type="component" value="Unassembled WGS sequence"/>
</dbReference>
<comment type="caution">
    <text evidence="5">The sequence shown here is derived from an EMBL/GenBank/DDBJ whole genome shotgun (WGS) entry which is preliminary data.</text>
</comment>
<comment type="catalytic activity">
    <reaction evidence="1">
        <text>a uridine in RNA = a pseudouridine in RNA</text>
        <dbReference type="Rhea" id="RHEA:48348"/>
        <dbReference type="Rhea" id="RHEA-COMP:12068"/>
        <dbReference type="Rhea" id="RHEA-COMP:12069"/>
        <dbReference type="ChEBI" id="CHEBI:65314"/>
        <dbReference type="ChEBI" id="CHEBI:65315"/>
    </reaction>
</comment>
<dbReference type="EMBL" id="JAAITT010000004">
    <property type="protein sequence ID" value="NSJ47855.1"/>
    <property type="molecule type" value="Genomic_DNA"/>
</dbReference>
<dbReference type="InterPro" id="IPR020103">
    <property type="entry name" value="PsdUridine_synth_cat_dom_sf"/>
</dbReference>
<dbReference type="InterPro" id="IPR006145">
    <property type="entry name" value="PsdUridine_synth_RsuA/RluA"/>
</dbReference>
<dbReference type="Gene3D" id="3.30.2350.10">
    <property type="entry name" value="Pseudouridine synthase"/>
    <property type="match status" value="1"/>
</dbReference>
<evidence type="ECO:0000256" key="1">
    <source>
        <dbReference type="ARBA" id="ARBA00000073"/>
    </source>
</evidence>
<dbReference type="AlphaFoldDB" id="A0AAW5BTB6"/>